<dbReference type="Gene3D" id="3.30.497.10">
    <property type="entry name" value="Antithrombin, subunit I, domain 2"/>
    <property type="match status" value="1"/>
</dbReference>
<comment type="caution">
    <text evidence="3">The sequence shown here is derived from an EMBL/GenBank/DDBJ whole genome shotgun (WGS) entry which is preliminary data.</text>
</comment>
<dbReference type="Proteomes" id="UP000664167">
    <property type="component" value="Unassembled WGS sequence"/>
</dbReference>
<dbReference type="RefSeq" id="WP_206968473.1">
    <property type="nucleotide sequence ID" value="NZ_BAAAJJ010000006.1"/>
</dbReference>
<dbReference type="SUPFAM" id="SSF56574">
    <property type="entry name" value="Serpins"/>
    <property type="match status" value="1"/>
</dbReference>
<dbReference type="GO" id="GO:0005615">
    <property type="term" value="C:extracellular space"/>
    <property type="evidence" value="ECO:0007669"/>
    <property type="project" value="InterPro"/>
</dbReference>
<evidence type="ECO:0000313" key="3">
    <source>
        <dbReference type="EMBL" id="MBO0516588.1"/>
    </source>
</evidence>
<keyword evidence="3" id="KW-0378">Hydrolase</keyword>
<evidence type="ECO:0000313" key="4">
    <source>
        <dbReference type="Proteomes" id="UP000664167"/>
    </source>
</evidence>
<proteinExistence type="inferred from homology"/>
<dbReference type="InterPro" id="IPR036186">
    <property type="entry name" value="Serpin_sf"/>
</dbReference>
<dbReference type="PANTHER" id="PTHR11461:SF211">
    <property type="entry name" value="GH10112P-RELATED"/>
    <property type="match status" value="1"/>
</dbReference>
<dbReference type="Gene3D" id="2.30.39.10">
    <property type="entry name" value="Alpha-1-antitrypsin, domain 1"/>
    <property type="match status" value="1"/>
</dbReference>
<dbReference type="InterPro" id="IPR042185">
    <property type="entry name" value="Serpin_sf_2"/>
</dbReference>
<comment type="similarity">
    <text evidence="1">Belongs to the serpin family.</text>
</comment>
<protein>
    <submittedName>
        <fullName evidence="3">Serine protease</fullName>
    </submittedName>
</protein>
<feature type="domain" description="Serpin" evidence="2">
    <location>
        <begin position="21"/>
        <end position="363"/>
    </location>
</feature>
<dbReference type="InterPro" id="IPR023796">
    <property type="entry name" value="Serpin_dom"/>
</dbReference>
<sequence length="366" mass="37990">MTAGGFAAQGAAVRSLAERWLRELDEASGEDSPGRDFVCSPAGLWLALGAVAAGARGATADELRELLGVAGDGAAEAVTEGARALAATDALAVAGRVWTRVPVYDAYRKALPDIGFGPMPTDGAEIDAWVREATGGLIERLSIRIDASIMLALVNALALKACWETPFDAGRTRDLSFTDASGAQHEVATMQRRLPTHDAWRVREVSVVELRTEGAGARVRFVLGPEGARAADVLPAAWAGRGAGIAADAVSVALPRFSLRTKLDVLEQLPALGVLLATSDDADFSAMSPVGLKIGRVAQEAVVKIAEKGIEAAAVTVVAMVRSAAMPPPERVEHIAFDRPFGIVVLDGSGEVPLFAGWQASAPAAG</sequence>
<evidence type="ECO:0000256" key="1">
    <source>
        <dbReference type="RuleBase" id="RU000411"/>
    </source>
</evidence>
<dbReference type="AlphaFoldDB" id="A0A939JJH6"/>
<dbReference type="GO" id="GO:0004867">
    <property type="term" value="F:serine-type endopeptidase inhibitor activity"/>
    <property type="evidence" value="ECO:0007669"/>
    <property type="project" value="InterPro"/>
</dbReference>
<gene>
    <name evidence="3" type="ORF">J0695_33170</name>
</gene>
<evidence type="ECO:0000259" key="2">
    <source>
        <dbReference type="SMART" id="SM00093"/>
    </source>
</evidence>
<dbReference type="PANTHER" id="PTHR11461">
    <property type="entry name" value="SERINE PROTEASE INHIBITOR, SERPIN"/>
    <property type="match status" value="1"/>
</dbReference>
<dbReference type="InterPro" id="IPR000215">
    <property type="entry name" value="Serpin_fam"/>
</dbReference>
<keyword evidence="3" id="KW-0645">Protease</keyword>
<dbReference type="GO" id="GO:0006508">
    <property type="term" value="P:proteolysis"/>
    <property type="evidence" value="ECO:0007669"/>
    <property type="project" value="UniProtKB-KW"/>
</dbReference>
<reference evidence="3" key="1">
    <citation type="submission" date="2021-03" db="EMBL/GenBank/DDBJ databases">
        <title>Streptomyces poriferae sp. nov., a novel marine sponge-derived Actinobacteria species with anti-MRSA activity.</title>
        <authorList>
            <person name="Sandoval-Powers M."/>
            <person name="Kralova S."/>
            <person name="Nguyen G.-S."/>
            <person name="Fawwal D."/>
            <person name="Degnes K."/>
            <person name="Klinkenberg G."/>
            <person name="Sletta H."/>
            <person name="Wentzel A."/>
            <person name="Liles M.R."/>
        </authorList>
    </citation>
    <scope>NUCLEOTIDE SEQUENCE</scope>
    <source>
        <strain evidence="3">DSM 41794</strain>
    </source>
</reference>
<dbReference type="Pfam" id="PF00079">
    <property type="entry name" value="Serpin"/>
    <property type="match status" value="1"/>
</dbReference>
<dbReference type="InterPro" id="IPR042178">
    <property type="entry name" value="Serpin_sf_1"/>
</dbReference>
<keyword evidence="4" id="KW-1185">Reference proteome</keyword>
<dbReference type="EMBL" id="JAFLRJ010000417">
    <property type="protein sequence ID" value="MBO0516588.1"/>
    <property type="molecule type" value="Genomic_DNA"/>
</dbReference>
<accession>A0A939JJH6</accession>
<organism evidence="3 4">
    <name type="scientific">Streptomyces beijiangensis</name>
    <dbReference type="NCBI Taxonomy" id="163361"/>
    <lineage>
        <taxon>Bacteria</taxon>
        <taxon>Bacillati</taxon>
        <taxon>Actinomycetota</taxon>
        <taxon>Actinomycetes</taxon>
        <taxon>Kitasatosporales</taxon>
        <taxon>Streptomycetaceae</taxon>
        <taxon>Streptomyces</taxon>
    </lineage>
</organism>
<name>A0A939JJH6_9ACTN</name>
<dbReference type="GO" id="GO:0008233">
    <property type="term" value="F:peptidase activity"/>
    <property type="evidence" value="ECO:0007669"/>
    <property type="project" value="UniProtKB-KW"/>
</dbReference>
<dbReference type="SMART" id="SM00093">
    <property type="entry name" value="SERPIN"/>
    <property type="match status" value="1"/>
</dbReference>